<dbReference type="STRING" id="67801.A0A1B0C3P0"/>
<organism evidence="1 2">
    <name type="scientific">Glossina palpalis gambiensis</name>
    <dbReference type="NCBI Taxonomy" id="67801"/>
    <lineage>
        <taxon>Eukaryota</taxon>
        <taxon>Metazoa</taxon>
        <taxon>Ecdysozoa</taxon>
        <taxon>Arthropoda</taxon>
        <taxon>Hexapoda</taxon>
        <taxon>Insecta</taxon>
        <taxon>Pterygota</taxon>
        <taxon>Neoptera</taxon>
        <taxon>Endopterygota</taxon>
        <taxon>Diptera</taxon>
        <taxon>Brachycera</taxon>
        <taxon>Muscomorpha</taxon>
        <taxon>Hippoboscoidea</taxon>
        <taxon>Glossinidae</taxon>
        <taxon>Glossina</taxon>
    </lineage>
</organism>
<dbReference type="Proteomes" id="UP000092460">
    <property type="component" value="Unassembled WGS sequence"/>
</dbReference>
<dbReference type="EnsemblMetazoa" id="GPPI048237-RA">
    <property type="protein sequence ID" value="GPPI048237-PA"/>
    <property type="gene ID" value="GPPI048237"/>
</dbReference>
<accession>A0A1B0C3P0</accession>
<reference evidence="2" key="1">
    <citation type="submission" date="2015-01" db="EMBL/GenBank/DDBJ databases">
        <authorList>
            <person name="Aksoy S."/>
            <person name="Warren W."/>
            <person name="Wilson R.K."/>
        </authorList>
    </citation>
    <scope>NUCLEOTIDE SEQUENCE [LARGE SCALE GENOMIC DNA]</scope>
    <source>
        <strain evidence="2">IAEA</strain>
    </source>
</reference>
<evidence type="ECO:0000313" key="1">
    <source>
        <dbReference type="EnsemblMetazoa" id="GPPI048237-PA"/>
    </source>
</evidence>
<proteinExistence type="predicted"/>
<dbReference type="EMBL" id="JXJN01025052">
    <property type="status" value="NOT_ANNOTATED_CDS"/>
    <property type="molecule type" value="Genomic_DNA"/>
</dbReference>
<evidence type="ECO:0000313" key="2">
    <source>
        <dbReference type="Proteomes" id="UP000092460"/>
    </source>
</evidence>
<dbReference type="AlphaFoldDB" id="A0A1B0C3P0"/>
<name>A0A1B0C3P0_9MUSC</name>
<dbReference type="VEuPathDB" id="VectorBase:GPPI048237"/>
<sequence>MKSDQAHSPIHPMKMAHRKVFQRIEIVMNEDATIALIGKHGTDATHGEHINTVKELSYIDVTDNRGLVLGKNSHSMLKSSFKHYVNKWLSLFYIVKSLSLYYKREQKPKHLMASLTYIKRFSYSL</sequence>
<reference evidence="1" key="2">
    <citation type="submission" date="2020-05" db="UniProtKB">
        <authorList>
            <consortium name="EnsemblMetazoa"/>
        </authorList>
    </citation>
    <scope>IDENTIFICATION</scope>
    <source>
        <strain evidence="1">IAEA</strain>
    </source>
</reference>
<protein>
    <submittedName>
        <fullName evidence="1">Uncharacterized protein</fullName>
    </submittedName>
</protein>
<keyword evidence="2" id="KW-1185">Reference proteome</keyword>